<proteinExistence type="predicted"/>
<reference evidence="2" key="1">
    <citation type="journal article" date="2020" name="bioRxiv">
        <title>A rank-normalized archaeal taxonomy based on genome phylogeny resolves widespread incomplete and uneven classifications.</title>
        <authorList>
            <person name="Rinke C."/>
            <person name="Chuvochina M."/>
            <person name="Mussig A.J."/>
            <person name="Chaumeil P.-A."/>
            <person name="Waite D.W."/>
            <person name="Whitman W.B."/>
            <person name="Parks D.H."/>
            <person name="Hugenholtz P."/>
        </authorList>
    </citation>
    <scope>NUCLEOTIDE SEQUENCE [LARGE SCALE GENOMIC DNA]</scope>
</reference>
<gene>
    <name evidence="1" type="ORF">HA252_01515</name>
</gene>
<evidence type="ECO:0000313" key="2">
    <source>
        <dbReference type="Proteomes" id="UP000564964"/>
    </source>
</evidence>
<accession>A0A7J4JE70</accession>
<dbReference type="AlphaFoldDB" id="A0A7J4JE70"/>
<dbReference type="EMBL" id="DUGH01000035">
    <property type="protein sequence ID" value="HIH16062.1"/>
    <property type="molecule type" value="Genomic_DNA"/>
</dbReference>
<comment type="caution">
    <text evidence="1">The sequence shown here is derived from an EMBL/GenBank/DDBJ whole genome shotgun (WGS) entry which is preliminary data.</text>
</comment>
<organism evidence="1 2">
    <name type="scientific">Candidatus Iainarchaeum sp</name>
    <dbReference type="NCBI Taxonomy" id="3101447"/>
    <lineage>
        <taxon>Archaea</taxon>
        <taxon>Candidatus Iainarchaeota</taxon>
        <taxon>Candidatus Iainarchaeia</taxon>
        <taxon>Candidatus Iainarchaeales</taxon>
        <taxon>Candidatus Iainarchaeaceae</taxon>
        <taxon>Candidatus Iainarchaeum</taxon>
    </lineage>
</organism>
<dbReference type="Proteomes" id="UP000564964">
    <property type="component" value="Unassembled WGS sequence"/>
</dbReference>
<sequence>MDMIPFLTPKKALQNELRSPHPEDVCVPEHVRLRRVAKLVEQDKVPVFRVHRAEVLKDQAYVSGRLLSGELRRGLKLDYGTSFLEVKDVKSRYLGVNLLRRGEEGSILLRTNDFESLLTGSVISFG</sequence>
<protein>
    <submittedName>
        <fullName evidence="1">Uncharacterized protein</fullName>
    </submittedName>
</protein>
<name>A0A7J4JE70_9ARCH</name>
<evidence type="ECO:0000313" key="1">
    <source>
        <dbReference type="EMBL" id="HIH16062.1"/>
    </source>
</evidence>